<dbReference type="HOGENOM" id="CLU_040928_1_0_4"/>
<dbReference type="InterPro" id="IPR002545">
    <property type="entry name" value="CheW-lke_dom"/>
</dbReference>
<name>Q82UT2_NITEU</name>
<dbReference type="RefSeq" id="WP_011111965.1">
    <property type="nucleotide sequence ID" value="NC_004757.1"/>
</dbReference>
<evidence type="ECO:0000313" key="2">
    <source>
        <dbReference type="EMBL" id="CAD85308.1"/>
    </source>
</evidence>
<dbReference type="GeneID" id="87104570"/>
<feature type="domain" description="CheW-like" evidence="1">
    <location>
        <begin position="354"/>
        <end position="501"/>
    </location>
</feature>
<dbReference type="SMART" id="SM00260">
    <property type="entry name" value="CheW"/>
    <property type="match status" value="3"/>
</dbReference>
<organism evidence="2 3">
    <name type="scientific">Nitrosomonas europaea (strain ATCC 19718 / CIP 103999 / KCTC 2705 / NBRC 14298)</name>
    <dbReference type="NCBI Taxonomy" id="228410"/>
    <lineage>
        <taxon>Bacteria</taxon>
        <taxon>Pseudomonadati</taxon>
        <taxon>Pseudomonadota</taxon>
        <taxon>Betaproteobacteria</taxon>
        <taxon>Nitrosomonadales</taxon>
        <taxon>Nitrosomonadaceae</taxon>
        <taxon>Nitrosomonas</taxon>
    </lineage>
</organism>
<dbReference type="Gene3D" id="2.40.50.180">
    <property type="entry name" value="CheA-289, Domain 4"/>
    <property type="match status" value="3"/>
</dbReference>
<dbReference type="GO" id="GO:0007165">
    <property type="term" value="P:signal transduction"/>
    <property type="evidence" value="ECO:0007669"/>
    <property type="project" value="InterPro"/>
</dbReference>
<accession>Q82UT2</accession>
<dbReference type="InterPro" id="IPR039315">
    <property type="entry name" value="CheW"/>
</dbReference>
<dbReference type="Gene3D" id="2.30.30.40">
    <property type="entry name" value="SH3 Domains"/>
    <property type="match status" value="3"/>
</dbReference>
<feature type="domain" description="CheW-like" evidence="1">
    <location>
        <begin position="171"/>
        <end position="316"/>
    </location>
</feature>
<keyword evidence="3" id="KW-1185">Reference proteome</keyword>
<evidence type="ECO:0000259" key="1">
    <source>
        <dbReference type="PROSITE" id="PS50851"/>
    </source>
</evidence>
<dbReference type="PhylomeDB" id="Q82UT2"/>
<proteinExistence type="predicted"/>
<dbReference type="Proteomes" id="UP000001416">
    <property type="component" value="Chromosome"/>
</dbReference>
<dbReference type="AlphaFoldDB" id="Q82UT2"/>
<dbReference type="GO" id="GO:0005829">
    <property type="term" value="C:cytosol"/>
    <property type="evidence" value="ECO:0007669"/>
    <property type="project" value="TreeGrafter"/>
</dbReference>
<sequence length="507" mass="54960">MEPIAAKPGFGGFRIGGMELALPMQVLREVVPCGGLARLPCASPCVIGGIDLRGIMVPVVDLRIVFDMPTPRVPFQNVMIMAHENRLLGLLTEAVTGVFTGESEEINPISFAAADQPVFHGSIRRSDNGTLVNLLSPSVLATLRDVPLADHREMKKKAATRTDAASGQDKVMPVLLLRCNRIAFAIDAMEVYTTLSDPEIRNSPLAMGSCRGVIEHAGSRIPVLDLLEICGLGKIEPDTPLQAFLIQLPKGMAAFLVSKVIDVVRIRAGEIIDVPTYALPQPELFSGAIPKSSLPASRSQQEAILASQFLVLRGAGLKSNHEIMALADVSSPQQPFIHQDHSQTSVAGKKNTSRKRDMVTYLLRSETATPFEQIREILPFNHSIPVFEQTGPLLGMIVIRGRSIPVVCLHRLMTGQFTPASSSAYILVVEIDNEVMGFAIPALKSIETAEWEPELPQFGGSADDDLKRAIHSNKLAQIGNGNAIRMLPMLDLEKIGRAFRARQLSAA</sequence>
<dbReference type="GO" id="GO:0006935">
    <property type="term" value="P:chemotaxis"/>
    <property type="evidence" value="ECO:0007669"/>
    <property type="project" value="InterPro"/>
</dbReference>
<gene>
    <name evidence="2" type="ordered locus">NE1397</name>
</gene>
<dbReference type="OrthoDB" id="8573762at2"/>
<dbReference type="Pfam" id="PF01584">
    <property type="entry name" value="CheW"/>
    <property type="match status" value="3"/>
</dbReference>
<feature type="domain" description="CheW-like" evidence="1">
    <location>
        <begin position="7"/>
        <end position="146"/>
    </location>
</feature>
<reference evidence="2 3" key="1">
    <citation type="journal article" date="2003" name="J. Bacteriol.">
        <title>Complete genome sequence of the ammonia-oxidizing bacterium and obligate chemolithoautotroph Nitrosomonas europaea.</title>
        <authorList>
            <person name="Chain P."/>
            <person name="Lamerdin J."/>
            <person name="Larimer F."/>
            <person name="Regala W."/>
            <person name="Land M."/>
            <person name="Hauser L."/>
            <person name="Hooper A."/>
            <person name="Klotz M."/>
            <person name="Norton J."/>
            <person name="Sayavedra-Soto L."/>
            <person name="Arciero D."/>
            <person name="Hommes N."/>
            <person name="Whittaker M."/>
            <person name="Arp D."/>
        </authorList>
    </citation>
    <scope>NUCLEOTIDE SEQUENCE [LARGE SCALE GENOMIC DNA]</scope>
    <source>
        <strain evidence="3">ATCC 19718 / CIP 103999 / KCTC 2705 / NBRC 14298</strain>
    </source>
</reference>
<dbReference type="EMBL" id="AL954747">
    <property type="protein sequence ID" value="CAD85308.1"/>
    <property type="molecule type" value="Genomic_DNA"/>
</dbReference>
<dbReference type="PANTHER" id="PTHR22617">
    <property type="entry name" value="CHEMOTAXIS SENSOR HISTIDINE KINASE-RELATED"/>
    <property type="match status" value="1"/>
</dbReference>
<dbReference type="PROSITE" id="PS50851">
    <property type="entry name" value="CHEW"/>
    <property type="match status" value="3"/>
</dbReference>
<evidence type="ECO:0000313" key="3">
    <source>
        <dbReference type="Proteomes" id="UP000001416"/>
    </source>
</evidence>
<dbReference type="eggNOG" id="COG0835">
    <property type="taxonomic scope" value="Bacteria"/>
</dbReference>
<dbReference type="KEGG" id="neu:NE1397"/>
<protein>
    <submittedName>
        <fullName evidence="2">CheW-like domain</fullName>
    </submittedName>
</protein>
<dbReference type="PANTHER" id="PTHR22617:SF23">
    <property type="entry name" value="CHEMOTAXIS PROTEIN CHEW"/>
    <property type="match status" value="1"/>
</dbReference>
<dbReference type="SUPFAM" id="SSF50341">
    <property type="entry name" value="CheW-like"/>
    <property type="match status" value="3"/>
</dbReference>
<dbReference type="InterPro" id="IPR036061">
    <property type="entry name" value="CheW-like_dom_sf"/>
</dbReference>
<dbReference type="STRING" id="228410.NE1397"/>